<organism evidence="2 3">
    <name type="scientific">Heterorhabditis bacteriophora</name>
    <name type="common">Entomopathogenic nematode worm</name>
    <dbReference type="NCBI Taxonomy" id="37862"/>
    <lineage>
        <taxon>Eukaryota</taxon>
        <taxon>Metazoa</taxon>
        <taxon>Ecdysozoa</taxon>
        <taxon>Nematoda</taxon>
        <taxon>Chromadorea</taxon>
        <taxon>Rhabditida</taxon>
        <taxon>Rhabditina</taxon>
        <taxon>Rhabditomorpha</taxon>
        <taxon>Strongyloidea</taxon>
        <taxon>Heterorhabditidae</taxon>
        <taxon>Heterorhabditis</taxon>
    </lineage>
</organism>
<dbReference type="WBParaSite" id="Hba_08645">
    <property type="protein sequence ID" value="Hba_08645"/>
    <property type="gene ID" value="Hba_08645"/>
</dbReference>
<sequence>MIDLVGVGNVTSLQISPVEFFTRELPIAVFVLIFCILFILLYFLVIMVNCTTYTTKSALKLVLICYSSCMCILYIIFNMKIPNKVI</sequence>
<feature type="transmembrane region" description="Helical" evidence="1">
    <location>
        <begin position="58"/>
        <end position="77"/>
    </location>
</feature>
<evidence type="ECO:0000256" key="1">
    <source>
        <dbReference type="SAM" id="Phobius"/>
    </source>
</evidence>
<keyword evidence="2" id="KW-1185">Reference proteome</keyword>
<accession>A0A1I7WTY1</accession>
<keyword evidence="1" id="KW-0472">Membrane</keyword>
<dbReference type="Proteomes" id="UP000095283">
    <property type="component" value="Unplaced"/>
</dbReference>
<keyword evidence="1" id="KW-0812">Transmembrane</keyword>
<protein>
    <submittedName>
        <fullName evidence="3">Uncharacterized protein</fullName>
    </submittedName>
</protein>
<reference evidence="3" key="1">
    <citation type="submission" date="2016-11" db="UniProtKB">
        <authorList>
            <consortium name="WormBaseParasite"/>
        </authorList>
    </citation>
    <scope>IDENTIFICATION</scope>
</reference>
<name>A0A1I7WTY1_HETBA</name>
<evidence type="ECO:0000313" key="2">
    <source>
        <dbReference type="Proteomes" id="UP000095283"/>
    </source>
</evidence>
<evidence type="ECO:0000313" key="3">
    <source>
        <dbReference type="WBParaSite" id="Hba_08645"/>
    </source>
</evidence>
<keyword evidence="1" id="KW-1133">Transmembrane helix</keyword>
<feature type="transmembrane region" description="Helical" evidence="1">
    <location>
        <begin position="27"/>
        <end position="46"/>
    </location>
</feature>
<proteinExistence type="predicted"/>
<dbReference type="AlphaFoldDB" id="A0A1I7WTY1"/>